<proteinExistence type="predicted"/>
<organism evidence="1 2">
    <name type="scientific">Fulvimarina pelagi HTCC2506</name>
    <dbReference type="NCBI Taxonomy" id="314231"/>
    <lineage>
        <taxon>Bacteria</taxon>
        <taxon>Pseudomonadati</taxon>
        <taxon>Pseudomonadota</taxon>
        <taxon>Alphaproteobacteria</taxon>
        <taxon>Hyphomicrobiales</taxon>
        <taxon>Aurantimonadaceae</taxon>
        <taxon>Fulvimarina</taxon>
    </lineage>
</organism>
<gene>
    <name evidence="1" type="ORF">FP2506_10151</name>
</gene>
<evidence type="ECO:0000313" key="2">
    <source>
        <dbReference type="Proteomes" id="UP000004310"/>
    </source>
</evidence>
<evidence type="ECO:0000313" key="1">
    <source>
        <dbReference type="EMBL" id="EAU43198.1"/>
    </source>
</evidence>
<keyword evidence="2" id="KW-1185">Reference proteome</keyword>
<dbReference type="AlphaFoldDB" id="Q0G566"/>
<name>Q0G566_9HYPH</name>
<dbReference type="HOGENOM" id="CLU_3382005_0_0_5"/>
<accession>Q0G566</accession>
<comment type="caution">
    <text evidence="1">The sequence shown here is derived from an EMBL/GenBank/DDBJ whole genome shotgun (WGS) entry which is preliminary data.</text>
</comment>
<dbReference type="Proteomes" id="UP000004310">
    <property type="component" value="Unassembled WGS sequence"/>
</dbReference>
<protein>
    <submittedName>
        <fullName evidence="1">Uncharacterized protein</fullName>
    </submittedName>
</protein>
<dbReference type="EMBL" id="AATP01000001">
    <property type="protein sequence ID" value="EAU43198.1"/>
    <property type="molecule type" value="Genomic_DNA"/>
</dbReference>
<reference evidence="1 2" key="1">
    <citation type="journal article" date="2010" name="J. Bacteriol.">
        <title>Genome sequence of Fulvimarina pelagi HTCC2506T, a Mn(II)-oxidizing alphaproteobacterium possessing an aerobic anoxygenic photosynthetic gene cluster and Xanthorhodopsin.</title>
        <authorList>
            <person name="Kang I."/>
            <person name="Oh H.M."/>
            <person name="Lim S.I."/>
            <person name="Ferriera S."/>
            <person name="Giovannoni S.J."/>
            <person name="Cho J.C."/>
        </authorList>
    </citation>
    <scope>NUCLEOTIDE SEQUENCE [LARGE SCALE GENOMIC DNA]</scope>
    <source>
        <strain evidence="1 2">HTCC2506</strain>
    </source>
</reference>
<sequence>MAAERVDANENVIASEVELDLPVGGSPMFCNGS</sequence>